<accession>A0A1G7Y1W4</accession>
<feature type="transmembrane region" description="Helical" evidence="1">
    <location>
        <begin position="210"/>
        <end position="231"/>
    </location>
</feature>
<feature type="transmembrane region" description="Helical" evidence="1">
    <location>
        <begin position="183"/>
        <end position="204"/>
    </location>
</feature>
<proteinExistence type="predicted"/>
<keyword evidence="1" id="KW-0812">Transmembrane</keyword>
<keyword evidence="1" id="KW-1133">Transmembrane helix</keyword>
<keyword evidence="5" id="KW-1185">Reference proteome</keyword>
<feature type="transmembrane region" description="Helical" evidence="1">
    <location>
        <begin position="20"/>
        <end position="43"/>
    </location>
</feature>
<feature type="transmembrane region" description="Helical" evidence="1">
    <location>
        <begin position="116"/>
        <end position="135"/>
    </location>
</feature>
<reference evidence="3 4" key="1">
    <citation type="submission" date="2016-10" db="EMBL/GenBank/DDBJ databases">
        <authorList>
            <person name="de Groot N.N."/>
        </authorList>
    </citation>
    <scope>NUCLEOTIDE SEQUENCE [LARGE SCALE GENOMIC DNA]</scope>
    <source>
        <strain evidence="3 4">L 420-91</strain>
    </source>
</reference>
<evidence type="ECO:0000313" key="3">
    <source>
        <dbReference type="EMBL" id="SDG90448.1"/>
    </source>
</evidence>
<gene>
    <name evidence="2" type="ORF">K3F53_10220</name>
    <name evidence="3" type="ORF">SAMN04489735_100578</name>
</gene>
<dbReference type="Proteomes" id="UP000826616">
    <property type="component" value="Chromosome"/>
</dbReference>
<keyword evidence="2" id="KW-0482">Metalloprotease</keyword>
<dbReference type="GO" id="GO:0008237">
    <property type="term" value="F:metallopeptidase activity"/>
    <property type="evidence" value="ECO:0007669"/>
    <property type="project" value="UniProtKB-KW"/>
</dbReference>
<dbReference type="GeneID" id="97141744"/>
<dbReference type="OrthoDB" id="2587797at2"/>
<reference evidence="2 5" key="2">
    <citation type="submission" date="2021-08" db="EMBL/GenBank/DDBJ databases">
        <title>Complete genome sequence of the strain Aneurinibacillus thermoaerophilus CCM 8960.</title>
        <authorList>
            <person name="Musilova J."/>
            <person name="Kourilova X."/>
            <person name="Pernicova I."/>
            <person name="Bezdicek M."/>
            <person name="Lengerova M."/>
            <person name="Obruca S."/>
            <person name="Sedlar K."/>
        </authorList>
    </citation>
    <scope>NUCLEOTIDE SEQUENCE [LARGE SCALE GENOMIC DNA]</scope>
    <source>
        <strain evidence="2 5">CCM 8960</strain>
    </source>
</reference>
<dbReference type="RefSeq" id="WP_057898696.1">
    <property type="nucleotide sequence ID" value="NZ_CP080764.1"/>
</dbReference>
<evidence type="ECO:0000313" key="2">
    <source>
        <dbReference type="EMBL" id="QYY41326.1"/>
    </source>
</evidence>
<organism evidence="3 4">
    <name type="scientific">Aneurinibacillus thermoaerophilus</name>
    <dbReference type="NCBI Taxonomy" id="143495"/>
    <lineage>
        <taxon>Bacteria</taxon>
        <taxon>Bacillati</taxon>
        <taxon>Bacillota</taxon>
        <taxon>Bacilli</taxon>
        <taxon>Bacillales</taxon>
        <taxon>Paenibacillaceae</taxon>
        <taxon>Aneurinibacillus group</taxon>
        <taxon>Aneurinibacillus</taxon>
    </lineage>
</organism>
<keyword evidence="2" id="KW-0645">Protease</keyword>
<dbReference type="EMBL" id="FNDE01000005">
    <property type="protein sequence ID" value="SDG90448.1"/>
    <property type="molecule type" value="Genomic_DNA"/>
</dbReference>
<dbReference type="EMBL" id="CP080764">
    <property type="protein sequence ID" value="QYY41326.1"/>
    <property type="molecule type" value="Genomic_DNA"/>
</dbReference>
<protein>
    <submittedName>
        <fullName evidence="3">Uncharacterized membrane protein YhfC</fullName>
    </submittedName>
    <submittedName>
        <fullName evidence="2">YhfC family intramembrane metalloprotease</fullName>
    </submittedName>
</protein>
<dbReference type="Proteomes" id="UP000198956">
    <property type="component" value="Unassembled WGS sequence"/>
</dbReference>
<evidence type="ECO:0000313" key="5">
    <source>
        <dbReference type="Proteomes" id="UP000826616"/>
    </source>
</evidence>
<keyword evidence="1" id="KW-0472">Membrane</keyword>
<dbReference type="AlphaFoldDB" id="A0A1G7Y1W4"/>
<name>A0A1G7Y1W4_ANETH</name>
<feature type="transmembrane region" description="Helical" evidence="1">
    <location>
        <begin position="49"/>
        <end position="71"/>
    </location>
</feature>
<sequence length="232" mass="25716">MPKNENALSDQSLQNIARKFLFVIPFYLAVPLSIGIFFHYVFGYIHWKAFGLGALGWVVALMLRGPVTVLMKGLPKERAMLYIGLSSGPLEEGVRLILLLLTGSSFSWALSVGQGWAAIEVLFTIINGLALIYVLQQNDEKAIQAKEFLESQGTLYLNPWWGVVERIFATAFHIGATLLIAKIPLLTLILLIVHSLFNLTIVWIARKNMIFAQLLAAIVGTGLLVSGFIVFR</sequence>
<keyword evidence="2" id="KW-0378">Hydrolase</keyword>
<evidence type="ECO:0000256" key="1">
    <source>
        <dbReference type="SAM" id="Phobius"/>
    </source>
</evidence>
<evidence type="ECO:0000313" key="4">
    <source>
        <dbReference type="Proteomes" id="UP000198956"/>
    </source>
</evidence>